<dbReference type="AlphaFoldDB" id="A0A382WC53"/>
<dbReference type="EMBL" id="UINC01158697">
    <property type="protein sequence ID" value="SVD56373.1"/>
    <property type="molecule type" value="Genomic_DNA"/>
</dbReference>
<feature type="compositionally biased region" description="Basic residues" evidence="1">
    <location>
        <begin position="1"/>
        <end position="16"/>
    </location>
</feature>
<feature type="region of interest" description="Disordered" evidence="1">
    <location>
        <begin position="1"/>
        <end position="78"/>
    </location>
</feature>
<gene>
    <name evidence="2" type="ORF">METZ01_LOCUS409227</name>
</gene>
<reference evidence="2" key="1">
    <citation type="submission" date="2018-05" db="EMBL/GenBank/DDBJ databases">
        <authorList>
            <person name="Lanie J.A."/>
            <person name="Ng W.-L."/>
            <person name="Kazmierczak K.M."/>
            <person name="Andrzejewski T.M."/>
            <person name="Davidsen T.M."/>
            <person name="Wayne K.J."/>
            <person name="Tettelin H."/>
            <person name="Glass J.I."/>
            <person name="Rusch D."/>
            <person name="Podicherti R."/>
            <person name="Tsui H.-C.T."/>
            <person name="Winkler M.E."/>
        </authorList>
    </citation>
    <scope>NUCLEOTIDE SEQUENCE</scope>
</reference>
<feature type="non-terminal residue" evidence="2">
    <location>
        <position position="78"/>
    </location>
</feature>
<proteinExistence type="predicted"/>
<organism evidence="2">
    <name type="scientific">marine metagenome</name>
    <dbReference type="NCBI Taxonomy" id="408172"/>
    <lineage>
        <taxon>unclassified sequences</taxon>
        <taxon>metagenomes</taxon>
        <taxon>ecological metagenomes</taxon>
    </lineage>
</organism>
<accession>A0A382WC53</accession>
<evidence type="ECO:0000313" key="2">
    <source>
        <dbReference type="EMBL" id="SVD56373.1"/>
    </source>
</evidence>
<sequence>RRSRRTGHRHHGHKDKGRPSRTAGRSHSPKTLPSRPPASHGRRRTTDRIPALRGNGMQRTFRGCLGNHSPAIRRGRSV</sequence>
<protein>
    <submittedName>
        <fullName evidence="2">Uncharacterized protein</fullName>
    </submittedName>
</protein>
<feature type="non-terminal residue" evidence="2">
    <location>
        <position position="1"/>
    </location>
</feature>
<evidence type="ECO:0000256" key="1">
    <source>
        <dbReference type="SAM" id="MobiDB-lite"/>
    </source>
</evidence>
<name>A0A382WC53_9ZZZZ</name>